<feature type="transmembrane region" description="Helical" evidence="2">
    <location>
        <begin position="78"/>
        <end position="98"/>
    </location>
</feature>
<protein>
    <submittedName>
        <fullName evidence="3">Uncharacterized protein</fullName>
    </submittedName>
</protein>
<accession>A0A8K0LAJ2</accession>
<dbReference type="AlphaFoldDB" id="A0A8K0LAJ2"/>
<feature type="region of interest" description="Disordered" evidence="1">
    <location>
        <begin position="102"/>
        <end position="130"/>
    </location>
</feature>
<reference evidence="3" key="1">
    <citation type="submission" date="2021-07" db="EMBL/GenBank/DDBJ databases">
        <title>Elsinoe batatas strain:CRI-CJ2 Genome sequencing and assembly.</title>
        <authorList>
            <person name="Huang L."/>
        </authorList>
    </citation>
    <scope>NUCLEOTIDE SEQUENCE</scope>
    <source>
        <strain evidence="3">CRI-CJ2</strain>
    </source>
</reference>
<feature type="compositionally biased region" description="Basic and acidic residues" evidence="1">
    <location>
        <begin position="107"/>
        <end position="117"/>
    </location>
</feature>
<dbReference type="Proteomes" id="UP000809789">
    <property type="component" value="Unassembled WGS sequence"/>
</dbReference>
<dbReference type="EMBL" id="JAESVG020000001">
    <property type="protein sequence ID" value="KAG8631790.1"/>
    <property type="molecule type" value="Genomic_DNA"/>
</dbReference>
<organism evidence="3 4">
    <name type="scientific">Elsinoe batatas</name>
    <dbReference type="NCBI Taxonomy" id="2601811"/>
    <lineage>
        <taxon>Eukaryota</taxon>
        <taxon>Fungi</taxon>
        <taxon>Dikarya</taxon>
        <taxon>Ascomycota</taxon>
        <taxon>Pezizomycotina</taxon>
        <taxon>Dothideomycetes</taxon>
        <taxon>Dothideomycetidae</taxon>
        <taxon>Myriangiales</taxon>
        <taxon>Elsinoaceae</taxon>
        <taxon>Elsinoe</taxon>
    </lineage>
</organism>
<gene>
    <name evidence="3" type="ORF">KVT40_000930</name>
</gene>
<evidence type="ECO:0000313" key="3">
    <source>
        <dbReference type="EMBL" id="KAG8631790.1"/>
    </source>
</evidence>
<keyword evidence="2" id="KW-1133">Transmembrane helix</keyword>
<evidence type="ECO:0000313" key="4">
    <source>
        <dbReference type="Proteomes" id="UP000809789"/>
    </source>
</evidence>
<evidence type="ECO:0000256" key="1">
    <source>
        <dbReference type="SAM" id="MobiDB-lite"/>
    </source>
</evidence>
<evidence type="ECO:0000256" key="2">
    <source>
        <dbReference type="SAM" id="Phobius"/>
    </source>
</evidence>
<dbReference type="OrthoDB" id="10531394at2759"/>
<keyword evidence="2" id="KW-0812">Transmembrane</keyword>
<keyword evidence="2" id="KW-0472">Membrane</keyword>
<sequence>MANVVGNAGKEQDQLVSSSHIWDATKVSGSLGLGTKTSCFSSPDISSLSLYSRQHKSFSAMPKVKCPQYLATVRNYSMVTLLTPVSVFGSVASFPMWLKLPSRPYSRHPEKRPDTLAETKPAAANPLTKR</sequence>
<keyword evidence="4" id="KW-1185">Reference proteome</keyword>
<name>A0A8K0LAJ2_9PEZI</name>
<comment type="caution">
    <text evidence="3">The sequence shown here is derived from an EMBL/GenBank/DDBJ whole genome shotgun (WGS) entry which is preliminary data.</text>
</comment>
<proteinExistence type="predicted"/>